<sequence>MNRLRALRLAPLPARSARLVAARSYATPVEFKQIPHDTQLGDYPQLPAESPQRRPAKGWWDIQDRRNFGETVHEQAEALSMWSPDVSTISRSNAAFQIGVAILGFVAFGLTVRAITPDRPAVPRSYPRDGLVEELGGLDENKAISDSEQSEE</sequence>
<evidence type="ECO:0000313" key="3">
    <source>
        <dbReference type="EMBL" id="KDQ14343.1"/>
    </source>
</evidence>
<dbReference type="OrthoDB" id="2014058at2759"/>
<feature type="region of interest" description="Disordered" evidence="1">
    <location>
        <begin position="121"/>
        <end position="152"/>
    </location>
</feature>
<evidence type="ECO:0000256" key="1">
    <source>
        <dbReference type="SAM" id="MobiDB-lite"/>
    </source>
</evidence>
<feature type="transmembrane region" description="Helical" evidence="2">
    <location>
        <begin position="94"/>
        <end position="115"/>
    </location>
</feature>
<dbReference type="EMBL" id="KL198038">
    <property type="protein sequence ID" value="KDQ14343.1"/>
    <property type="molecule type" value="Genomic_DNA"/>
</dbReference>
<dbReference type="InterPro" id="IPR008699">
    <property type="entry name" value="NDUFB8"/>
</dbReference>
<dbReference type="Pfam" id="PF05821">
    <property type="entry name" value="NDUF_B8"/>
    <property type="match status" value="1"/>
</dbReference>
<dbReference type="InParanoid" id="A0A067MF26"/>
<organism evidence="3 4">
    <name type="scientific">Botryobasidium botryosum (strain FD-172 SS1)</name>
    <dbReference type="NCBI Taxonomy" id="930990"/>
    <lineage>
        <taxon>Eukaryota</taxon>
        <taxon>Fungi</taxon>
        <taxon>Dikarya</taxon>
        <taxon>Basidiomycota</taxon>
        <taxon>Agaricomycotina</taxon>
        <taxon>Agaricomycetes</taxon>
        <taxon>Cantharellales</taxon>
        <taxon>Botryobasidiaceae</taxon>
        <taxon>Botryobasidium</taxon>
    </lineage>
</organism>
<accession>A0A067MF26</accession>
<keyword evidence="2" id="KW-0472">Membrane</keyword>
<name>A0A067MF26_BOTB1</name>
<dbReference type="STRING" id="930990.A0A067MF26"/>
<feature type="region of interest" description="Disordered" evidence="1">
    <location>
        <begin position="37"/>
        <end position="56"/>
    </location>
</feature>
<evidence type="ECO:0000313" key="4">
    <source>
        <dbReference type="Proteomes" id="UP000027195"/>
    </source>
</evidence>
<keyword evidence="2" id="KW-1133">Transmembrane helix</keyword>
<dbReference type="AlphaFoldDB" id="A0A067MF26"/>
<dbReference type="PANTHER" id="PTHR12840">
    <property type="entry name" value="NADH-UBIQUINONE OXIDOREDUCTASE ASHI SUBUNIT"/>
    <property type="match status" value="1"/>
</dbReference>
<protein>
    <submittedName>
        <fullName evidence="3">Uncharacterized protein</fullName>
    </submittedName>
</protein>
<evidence type="ECO:0000256" key="2">
    <source>
        <dbReference type="SAM" id="Phobius"/>
    </source>
</evidence>
<dbReference type="GO" id="GO:0005739">
    <property type="term" value="C:mitochondrion"/>
    <property type="evidence" value="ECO:0007669"/>
    <property type="project" value="InterPro"/>
</dbReference>
<dbReference type="HOGENOM" id="CLU_100674_1_0_1"/>
<reference evidence="4" key="1">
    <citation type="journal article" date="2014" name="Proc. Natl. Acad. Sci. U.S.A.">
        <title>Extensive sampling of basidiomycete genomes demonstrates inadequacy of the white-rot/brown-rot paradigm for wood decay fungi.</title>
        <authorList>
            <person name="Riley R."/>
            <person name="Salamov A.A."/>
            <person name="Brown D.W."/>
            <person name="Nagy L.G."/>
            <person name="Floudas D."/>
            <person name="Held B.W."/>
            <person name="Levasseur A."/>
            <person name="Lombard V."/>
            <person name="Morin E."/>
            <person name="Otillar R."/>
            <person name="Lindquist E.A."/>
            <person name="Sun H."/>
            <person name="LaButti K.M."/>
            <person name="Schmutz J."/>
            <person name="Jabbour D."/>
            <person name="Luo H."/>
            <person name="Baker S.E."/>
            <person name="Pisabarro A.G."/>
            <person name="Walton J.D."/>
            <person name="Blanchette R.A."/>
            <person name="Henrissat B."/>
            <person name="Martin F."/>
            <person name="Cullen D."/>
            <person name="Hibbett D.S."/>
            <person name="Grigoriev I.V."/>
        </authorList>
    </citation>
    <scope>NUCLEOTIDE SEQUENCE [LARGE SCALE GENOMIC DNA]</scope>
    <source>
        <strain evidence="4">FD-172 SS1</strain>
    </source>
</reference>
<keyword evidence="2" id="KW-0812">Transmembrane</keyword>
<proteinExistence type="predicted"/>
<gene>
    <name evidence="3" type="ORF">BOTBODRAFT_44717</name>
</gene>
<keyword evidence="4" id="KW-1185">Reference proteome</keyword>
<dbReference type="Proteomes" id="UP000027195">
    <property type="component" value="Unassembled WGS sequence"/>
</dbReference>
<dbReference type="PANTHER" id="PTHR12840:SF1">
    <property type="entry name" value="NADH DEHYDROGENASE [UBIQUINONE] 1 BETA SUBCOMPLEX SUBUNIT 8, MITOCHONDRIAL"/>
    <property type="match status" value="1"/>
</dbReference>